<dbReference type="PANTHER" id="PTHR30218">
    <property type="entry name" value="POLYPHOSPHATE KINASE"/>
    <property type="match status" value="1"/>
</dbReference>
<comment type="caution">
    <text evidence="3">The sequence shown here is derived from an EMBL/GenBank/DDBJ whole genome shotgun (WGS) entry which is preliminary data.</text>
</comment>
<dbReference type="PANTHER" id="PTHR30218:SF0">
    <property type="entry name" value="POLYPHOSPHATE KINASE"/>
    <property type="match status" value="1"/>
</dbReference>
<feature type="domain" description="Polyphosphate kinase C-terminal" evidence="2">
    <location>
        <begin position="2"/>
        <end position="131"/>
    </location>
</feature>
<proteinExistence type="predicted"/>
<reference evidence="3" key="1">
    <citation type="submission" date="2013-08" db="EMBL/GenBank/DDBJ databases">
        <authorList>
            <person name="Mendez C."/>
            <person name="Richter M."/>
            <person name="Ferrer M."/>
            <person name="Sanchez J."/>
        </authorList>
    </citation>
    <scope>NUCLEOTIDE SEQUENCE</scope>
</reference>
<dbReference type="GO" id="GO:0006799">
    <property type="term" value="P:polyphosphate biosynthetic process"/>
    <property type="evidence" value="ECO:0007669"/>
    <property type="project" value="InterPro"/>
</dbReference>
<feature type="non-terminal residue" evidence="3">
    <location>
        <position position="220"/>
    </location>
</feature>
<dbReference type="Gene3D" id="3.30.870.10">
    <property type="entry name" value="Endonuclease Chain A"/>
    <property type="match status" value="2"/>
</dbReference>
<dbReference type="SUPFAM" id="SSF56024">
    <property type="entry name" value="Phospholipase D/nuclease"/>
    <property type="match status" value="2"/>
</dbReference>
<protein>
    <submittedName>
        <fullName evidence="3">Polyphosphatkinase</fullName>
    </submittedName>
</protein>
<gene>
    <name evidence="3" type="ORF">B1A_02073</name>
</gene>
<reference evidence="3" key="2">
    <citation type="journal article" date="2014" name="ISME J.">
        <title>Microbial stratification in low pH oxic and suboxic macroscopic growths along an acid mine drainage.</title>
        <authorList>
            <person name="Mendez-Garcia C."/>
            <person name="Mesa V."/>
            <person name="Sprenger R.R."/>
            <person name="Richter M."/>
            <person name="Diez M.S."/>
            <person name="Solano J."/>
            <person name="Bargiela R."/>
            <person name="Golyshina O.V."/>
            <person name="Manteca A."/>
            <person name="Ramos J.L."/>
            <person name="Gallego J.R."/>
            <person name="Llorente I."/>
            <person name="Martins Dos Santos V.A."/>
            <person name="Jensen O.N."/>
            <person name="Pelaez A.I."/>
            <person name="Sanchez J."/>
            <person name="Ferrer M."/>
        </authorList>
    </citation>
    <scope>NUCLEOTIDE SEQUENCE</scope>
</reference>
<evidence type="ECO:0000259" key="2">
    <source>
        <dbReference type="Pfam" id="PF17941"/>
    </source>
</evidence>
<evidence type="ECO:0000259" key="1">
    <source>
        <dbReference type="Pfam" id="PF13090"/>
    </source>
</evidence>
<dbReference type="GO" id="GO:0009358">
    <property type="term" value="C:polyphosphate kinase complex"/>
    <property type="evidence" value="ECO:0007669"/>
    <property type="project" value="InterPro"/>
</dbReference>
<keyword evidence="3" id="KW-0418">Kinase</keyword>
<dbReference type="InterPro" id="IPR003414">
    <property type="entry name" value="PP_kinase"/>
</dbReference>
<name>T1CBU3_9ZZZZ</name>
<dbReference type="AlphaFoldDB" id="T1CBU3"/>
<dbReference type="InterPro" id="IPR041108">
    <property type="entry name" value="PP_kinase_C_1"/>
</dbReference>
<dbReference type="Pfam" id="PF17941">
    <property type="entry name" value="PP_kinase_C_1"/>
    <property type="match status" value="1"/>
</dbReference>
<dbReference type="Pfam" id="PF13090">
    <property type="entry name" value="PP_kinase_C"/>
    <property type="match status" value="1"/>
</dbReference>
<dbReference type="EMBL" id="AUZX01001550">
    <property type="protein sequence ID" value="EQD78803.1"/>
    <property type="molecule type" value="Genomic_DNA"/>
</dbReference>
<evidence type="ECO:0000313" key="3">
    <source>
        <dbReference type="EMBL" id="EQD78803.1"/>
    </source>
</evidence>
<feature type="domain" description="Polyphosphate kinase C-terminal" evidence="1">
    <location>
        <begin position="138"/>
        <end position="220"/>
    </location>
</feature>
<keyword evidence="3" id="KW-0808">Transferase</keyword>
<dbReference type="InterPro" id="IPR025200">
    <property type="entry name" value="PPK_C_dom2"/>
</dbReference>
<dbReference type="GO" id="GO:0008976">
    <property type="term" value="F:polyphosphate kinase activity"/>
    <property type="evidence" value="ECO:0007669"/>
    <property type="project" value="InterPro"/>
</dbReference>
<organism evidence="3">
    <name type="scientific">mine drainage metagenome</name>
    <dbReference type="NCBI Taxonomy" id="410659"/>
    <lineage>
        <taxon>unclassified sequences</taxon>
        <taxon>metagenomes</taxon>
        <taxon>ecological metagenomes</taxon>
    </lineage>
</organism>
<accession>T1CBU3</accession>
<sequence>MVAIKQTLYRTSGDTPVIGALTRAAEDGKQIVVLVEIKARFDEQNNIRWARQLEQVGAHVAYGVPGLKTHAKLVLVVRQEEGGVRYYAHIGTGNYNAVTARQYTDFGLLTARREITEEVADLFNYLTGYSRKRDYRYLWVAPINAIERFEELMERELGHLREGRPAGVMIKVNGLTDGRAMRAIYNASRQGLPIRLLVRGICALRPGVAGLSPSVVVHSV</sequence>